<protein>
    <recommendedName>
        <fullName evidence="3">Phytanoyl-CoA dioxygenase</fullName>
    </recommendedName>
</protein>
<dbReference type="PANTHER" id="PTHR40470">
    <property type="entry name" value="PHYTANOYL-COA DIOXYGENASE FAMILY PROTEIN (AFU_ORTHOLOGUE AFUA_2G15850)"/>
    <property type="match status" value="1"/>
</dbReference>
<dbReference type="InParanoid" id="A0A0C2ZSH4"/>
<dbReference type="SUPFAM" id="SSF51197">
    <property type="entry name" value="Clavaminate synthase-like"/>
    <property type="match status" value="1"/>
</dbReference>
<organism evidence="1 2">
    <name type="scientific">Scleroderma citrinum Foug A</name>
    <dbReference type="NCBI Taxonomy" id="1036808"/>
    <lineage>
        <taxon>Eukaryota</taxon>
        <taxon>Fungi</taxon>
        <taxon>Dikarya</taxon>
        <taxon>Basidiomycota</taxon>
        <taxon>Agaricomycotina</taxon>
        <taxon>Agaricomycetes</taxon>
        <taxon>Agaricomycetidae</taxon>
        <taxon>Boletales</taxon>
        <taxon>Sclerodermatineae</taxon>
        <taxon>Sclerodermataceae</taxon>
        <taxon>Scleroderma</taxon>
    </lineage>
</organism>
<dbReference type="AlphaFoldDB" id="A0A0C2ZSH4"/>
<evidence type="ECO:0008006" key="3">
    <source>
        <dbReference type="Google" id="ProtNLM"/>
    </source>
</evidence>
<name>A0A0C2ZSH4_9AGAM</name>
<reference evidence="1 2" key="1">
    <citation type="submission" date="2014-04" db="EMBL/GenBank/DDBJ databases">
        <authorList>
            <consortium name="DOE Joint Genome Institute"/>
            <person name="Kuo A."/>
            <person name="Kohler A."/>
            <person name="Nagy L.G."/>
            <person name="Floudas D."/>
            <person name="Copeland A."/>
            <person name="Barry K.W."/>
            <person name="Cichocki N."/>
            <person name="Veneault-Fourrey C."/>
            <person name="LaButti K."/>
            <person name="Lindquist E.A."/>
            <person name="Lipzen A."/>
            <person name="Lundell T."/>
            <person name="Morin E."/>
            <person name="Murat C."/>
            <person name="Sun H."/>
            <person name="Tunlid A."/>
            <person name="Henrissat B."/>
            <person name="Grigoriev I.V."/>
            <person name="Hibbett D.S."/>
            <person name="Martin F."/>
            <person name="Nordberg H.P."/>
            <person name="Cantor M.N."/>
            <person name="Hua S.X."/>
        </authorList>
    </citation>
    <scope>NUCLEOTIDE SEQUENCE [LARGE SCALE GENOMIC DNA]</scope>
    <source>
        <strain evidence="1 2">Foug A</strain>
    </source>
</reference>
<keyword evidence="2" id="KW-1185">Reference proteome</keyword>
<dbReference type="STRING" id="1036808.A0A0C2ZSH4"/>
<dbReference type="OrthoDB" id="2106152at2759"/>
<dbReference type="Pfam" id="PF05721">
    <property type="entry name" value="PhyH"/>
    <property type="match status" value="1"/>
</dbReference>
<reference evidence="2" key="2">
    <citation type="submission" date="2015-01" db="EMBL/GenBank/DDBJ databases">
        <title>Evolutionary Origins and Diversification of the Mycorrhizal Mutualists.</title>
        <authorList>
            <consortium name="DOE Joint Genome Institute"/>
            <consortium name="Mycorrhizal Genomics Consortium"/>
            <person name="Kohler A."/>
            <person name="Kuo A."/>
            <person name="Nagy L.G."/>
            <person name="Floudas D."/>
            <person name="Copeland A."/>
            <person name="Barry K.W."/>
            <person name="Cichocki N."/>
            <person name="Veneault-Fourrey C."/>
            <person name="LaButti K."/>
            <person name="Lindquist E.A."/>
            <person name="Lipzen A."/>
            <person name="Lundell T."/>
            <person name="Morin E."/>
            <person name="Murat C."/>
            <person name="Riley R."/>
            <person name="Ohm R."/>
            <person name="Sun H."/>
            <person name="Tunlid A."/>
            <person name="Henrissat B."/>
            <person name="Grigoriev I.V."/>
            <person name="Hibbett D.S."/>
            <person name="Martin F."/>
        </authorList>
    </citation>
    <scope>NUCLEOTIDE SEQUENCE [LARGE SCALE GENOMIC DNA]</scope>
    <source>
        <strain evidence="2">Foug A</strain>
    </source>
</reference>
<evidence type="ECO:0000313" key="1">
    <source>
        <dbReference type="EMBL" id="KIM64483.1"/>
    </source>
</evidence>
<dbReference type="InterPro" id="IPR008775">
    <property type="entry name" value="Phytyl_CoA_dOase-like"/>
</dbReference>
<dbReference type="EMBL" id="KN822028">
    <property type="protein sequence ID" value="KIM64483.1"/>
    <property type="molecule type" value="Genomic_DNA"/>
</dbReference>
<dbReference type="HOGENOM" id="CLU_056749_0_0_1"/>
<dbReference type="PANTHER" id="PTHR40470:SF1">
    <property type="entry name" value="PHYTANOYL-COA DIOXYGENASE FAMILY PROTEIN (AFU_ORTHOLOGUE AFUA_2G15850)"/>
    <property type="match status" value="1"/>
</dbReference>
<accession>A0A0C2ZSH4</accession>
<evidence type="ECO:0000313" key="2">
    <source>
        <dbReference type="Proteomes" id="UP000053989"/>
    </source>
</evidence>
<proteinExistence type="predicted"/>
<dbReference type="Proteomes" id="UP000053989">
    <property type="component" value="Unassembled WGS sequence"/>
</dbReference>
<sequence>MTSDIKEMYGTRGYVIVPGLIPPELFTTLKEACERVVSKTRSGAWPYRRTVGRQFPPFDNEHQDSWGVQHIMHPDLGELIFAEWYTCAELTGVVRELLSCREDDLQMELLNMLINPLNNDFALRWHRDDVREDATTEEEEDALAAWTHGVALCEDSCLYIVPGSHKLPRTDEQRALSVTRDPPENPLDMPGAIQVTLQPGETLFYNSNILHCARYDSKRQRCTLHGCMGDIRGGSVRARNVLQHGLEWMKEARFVSQLSERGQGMLRRMQECLSPSTVTGCYSLL</sequence>
<dbReference type="Gene3D" id="2.60.120.620">
    <property type="entry name" value="q2cbj1_9rhob like domain"/>
    <property type="match status" value="1"/>
</dbReference>
<gene>
    <name evidence="1" type="ORF">SCLCIDRAFT_115195</name>
</gene>